<name>A0A1I1A8U3_9CELL</name>
<evidence type="ECO:0000256" key="1">
    <source>
        <dbReference type="SAM" id="Phobius"/>
    </source>
</evidence>
<protein>
    <submittedName>
        <fullName evidence="2">Uncharacterized protein</fullName>
    </submittedName>
</protein>
<gene>
    <name evidence="2" type="ORF">SAMN05421867_11523</name>
</gene>
<dbReference type="Proteomes" id="UP000199012">
    <property type="component" value="Unassembled WGS sequence"/>
</dbReference>
<keyword evidence="1" id="KW-0472">Membrane</keyword>
<keyword evidence="1" id="KW-0812">Transmembrane</keyword>
<keyword evidence="1" id="KW-1133">Transmembrane helix</keyword>
<organism evidence="2 3">
    <name type="scientific">Cellulomonas marina</name>
    <dbReference type="NCBI Taxonomy" id="988821"/>
    <lineage>
        <taxon>Bacteria</taxon>
        <taxon>Bacillati</taxon>
        <taxon>Actinomycetota</taxon>
        <taxon>Actinomycetes</taxon>
        <taxon>Micrococcales</taxon>
        <taxon>Cellulomonadaceae</taxon>
        <taxon>Cellulomonas</taxon>
    </lineage>
</organism>
<evidence type="ECO:0000313" key="3">
    <source>
        <dbReference type="Proteomes" id="UP000199012"/>
    </source>
</evidence>
<proteinExistence type="predicted"/>
<dbReference type="AlphaFoldDB" id="A0A1I1A8U3"/>
<dbReference type="RefSeq" id="WP_090034155.1">
    <property type="nucleotide sequence ID" value="NZ_BONM01000018.1"/>
</dbReference>
<dbReference type="STRING" id="988821.SAMN05421867_11523"/>
<evidence type="ECO:0000313" key="2">
    <source>
        <dbReference type="EMBL" id="SFB32958.1"/>
    </source>
</evidence>
<feature type="transmembrane region" description="Helical" evidence="1">
    <location>
        <begin position="40"/>
        <end position="62"/>
    </location>
</feature>
<accession>A0A1I1A8U3</accession>
<sequence>MSRDLGRALRELADDASAAAAPLPVDRVLARRRRRRAGRAAAVTAVTGVAVGAMVVTGLAFAGRPSTVAPADPTPTASAATGAPVCGDAAPTATPGGALVLDAPGTAVAGEPVRVAGTPASGTGVPAPSSVTLVALQGGAVVGTGDARGALGAAGSGTAARSGSEVRLGACASSGAPAGADPLPAGRYDLVLVVADPAGTLVSAPVPVELTAAAPAAPATTAAAPPPPTVEEAIAARPLQDPFVMRTDRRTALTSDAPASGDVLEDGDFFAMVRSFDEAAGTIDVDIAILYAGQDADDRARAASPGADPAEVYAPNGLEIVNDVERVRTLPLAPDVVVTGVCEPGGGGMELVATSLPALADGLDAADGCGEGGSSRLGSSWFWVDVRAGVVVQVVGQYTP</sequence>
<keyword evidence="3" id="KW-1185">Reference proteome</keyword>
<dbReference type="OrthoDB" id="2678247at2"/>
<dbReference type="EMBL" id="FOKA01000015">
    <property type="protein sequence ID" value="SFB32958.1"/>
    <property type="molecule type" value="Genomic_DNA"/>
</dbReference>
<reference evidence="2 3" key="1">
    <citation type="submission" date="2016-10" db="EMBL/GenBank/DDBJ databases">
        <authorList>
            <person name="de Groot N.N."/>
        </authorList>
    </citation>
    <scope>NUCLEOTIDE SEQUENCE [LARGE SCALE GENOMIC DNA]</scope>
    <source>
        <strain evidence="2 3">CGMCC 4.6945</strain>
    </source>
</reference>